<proteinExistence type="inferred from homology"/>
<dbReference type="InterPro" id="IPR011050">
    <property type="entry name" value="Pectin_lyase_fold/virulence"/>
</dbReference>
<evidence type="ECO:0000256" key="2">
    <source>
        <dbReference type="ARBA" id="ARBA00022801"/>
    </source>
</evidence>
<comment type="caution">
    <text evidence="5">The sequence shown here is derived from an EMBL/GenBank/DDBJ whole genome shotgun (WGS) entry which is preliminary data.</text>
</comment>
<dbReference type="SUPFAM" id="SSF51126">
    <property type="entry name" value="Pectin lyase-like"/>
    <property type="match status" value="1"/>
</dbReference>
<comment type="similarity">
    <text evidence="1 4">Belongs to the glycosyl hydrolase 28 family.</text>
</comment>
<evidence type="ECO:0000256" key="1">
    <source>
        <dbReference type="ARBA" id="ARBA00008834"/>
    </source>
</evidence>
<evidence type="ECO:0000313" key="6">
    <source>
        <dbReference type="Proteomes" id="UP000249645"/>
    </source>
</evidence>
<organism evidence="5 6">
    <name type="scientific">Pseudopedobacter saltans</name>
    <dbReference type="NCBI Taxonomy" id="151895"/>
    <lineage>
        <taxon>Bacteria</taxon>
        <taxon>Pseudomonadati</taxon>
        <taxon>Bacteroidota</taxon>
        <taxon>Sphingobacteriia</taxon>
        <taxon>Sphingobacteriales</taxon>
        <taxon>Sphingobacteriaceae</taxon>
        <taxon>Pseudopedobacter</taxon>
    </lineage>
</organism>
<evidence type="ECO:0000313" key="5">
    <source>
        <dbReference type="EMBL" id="PZP50563.1"/>
    </source>
</evidence>
<dbReference type="InterPro" id="IPR012334">
    <property type="entry name" value="Pectin_lyas_fold"/>
</dbReference>
<dbReference type="EMBL" id="QFOI01000062">
    <property type="protein sequence ID" value="PZP50563.1"/>
    <property type="molecule type" value="Genomic_DNA"/>
</dbReference>
<feature type="non-terminal residue" evidence="5">
    <location>
        <position position="1"/>
    </location>
</feature>
<evidence type="ECO:0000256" key="4">
    <source>
        <dbReference type="RuleBase" id="RU361169"/>
    </source>
</evidence>
<dbReference type="GO" id="GO:0005975">
    <property type="term" value="P:carbohydrate metabolic process"/>
    <property type="evidence" value="ECO:0007669"/>
    <property type="project" value="InterPro"/>
</dbReference>
<dbReference type="AlphaFoldDB" id="A0A2W5F6Z6"/>
<sequence length="116" mass="12947">NILQLSQNQYIDLNTEMPSLIFFKACNNVNIDTVNLWQSANNALQLDSCSNTTINNINIDSKNVVNSNGIVIIDCTRFSLTNSFINTTSNSFTKKGKNVEIKIEKTIKPSGKLVEF</sequence>
<evidence type="ECO:0000256" key="3">
    <source>
        <dbReference type="ARBA" id="ARBA00023295"/>
    </source>
</evidence>
<name>A0A2W5F6Z6_9SPHI</name>
<dbReference type="Gene3D" id="2.160.20.10">
    <property type="entry name" value="Single-stranded right-handed beta-helix, Pectin lyase-like"/>
    <property type="match status" value="1"/>
</dbReference>
<dbReference type="Pfam" id="PF00295">
    <property type="entry name" value="Glyco_hydro_28"/>
    <property type="match status" value="1"/>
</dbReference>
<keyword evidence="3 4" id="KW-0326">Glycosidase</keyword>
<dbReference type="InterPro" id="IPR000743">
    <property type="entry name" value="Glyco_hydro_28"/>
</dbReference>
<dbReference type="Proteomes" id="UP000249645">
    <property type="component" value="Unassembled WGS sequence"/>
</dbReference>
<evidence type="ECO:0008006" key="7">
    <source>
        <dbReference type="Google" id="ProtNLM"/>
    </source>
</evidence>
<gene>
    <name evidence="5" type="ORF">DI598_05265</name>
</gene>
<accession>A0A2W5F6Z6</accession>
<protein>
    <recommendedName>
        <fullName evidence="7">Right handed beta helix domain-containing protein</fullName>
    </recommendedName>
</protein>
<keyword evidence="2 4" id="KW-0378">Hydrolase</keyword>
<reference evidence="5 6" key="1">
    <citation type="submission" date="2017-11" db="EMBL/GenBank/DDBJ databases">
        <title>Infants hospitalized years apart are colonized by the same room-sourced microbial strains.</title>
        <authorList>
            <person name="Brooks B."/>
            <person name="Olm M.R."/>
            <person name="Firek B.A."/>
            <person name="Baker R."/>
            <person name="Thomas B.C."/>
            <person name="Morowitz M.J."/>
            <person name="Banfield J.F."/>
        </authorList>
    </citation>
    <scope>NUCLEOTIDE SEQUENCE [LARGE SCALE GENOMIC DNA]</scope>
    <source>
        <strain evidence="5">S2_009_000_R2_76</strain>
    </source>
</reference>
<dbReference type="GO" id="GO:0004650">
    <property type="term" value="F:polygalacturonase activity"/>
    <property type="evidence" value="ECO:0007669"/>
    <property type="project" value="InterPro"/>
</dbReference>